<proteinExistence type="predicted"/>
<comment type="caution">
    <text evidence="1">The sequence shown here is derived from an EMBL/GenBank/DDBJ whole genome shotgun (WGS) entry which is preliminary data.</text>
</comment>
<dbReference type="Proteomes" id="UP001320706">
    <property type="component" value="Unassembled WGS sequence"/>
</dbReference>
<accession>A0ACC3SNG2</accession>
<name>A0ACC3SNG2_9PEZI</name>
<dbReference type="EMBL" id="JAMKPW020000001">
    <property type="protein sequence ID" value="KAK8221868.1"/>
    <property type="molecule type" value="Genomic_DNA"/>
</dbReference>
<organism evidence="1 2">
    <name type="scientific">Zalaria obscura</name>
    <dbReference type="NCBI Taxonomy" id="2024903"/>
    <lineage>
        <taxon>Eukaryota</taxon>
        <taxon>Fungi</taxon>
        <taxon>Dikarya</taxon>
        <taxon>Ascomycota</taxon>
        <taxon>Pezizomycotina</taxon>
        <taxon>Dothideomycetes</taxon>
        <taxon>Dothideomycetidae</taxon>
        <taxon>Dothideales</taxon>
        <taxon>Zalariaceae</taxon>
        <taxon>Zalaria</taxon>
    </lineage>
</organism>
<evidence type="ECO:0000313" key="2">
    <source>
        <dbReference type="Proteomes" id="UP001320706"/>
    </source>
</evidence>
<protein>
    <submittedName>
        <fullName evidence="1">Uncharacterized protein</fullName>
    </submittedName>
</protein>
<evidence type="ECO:0000313" key="1">
    <source>
        <dbReference type="EMBL" id="KAK8221868.1"/>
    </source>
</evidence>
<gene>
    <name evidence="1" type="ORF">M8818_000033</name>
</gene>
<reference evidence="1" key="1">
    <citation type="submission" date="2024-02" db="EMBL/GenBank/DDBJ databases">
        <title>Metagenome Assembled Genome of Zalaria obscura JY119.</title>
        <authorList>
            <person name="Vighnesh L."/>
            <person name="Jagadeeshwari U."/>
            <person name="Venkata Ramana C."/>
            <person name="Sasikala C."/>
        </authorList>
    </citation>
    <scope>NUCLEOTIDE SEQUENCE</scope>
    <source>
        <strain evidence="1">JY119</strain>
    </source>
</reference>
<keyword evidence="2" id="KW-1185">Reference proteome</keyword>
<sequence length="686" mass="73421">MSTGSAQILPQGAGYGVVVGVGFFFAFVMMGISYLQNRYTRFSTKTSEEFNTASRSIKPGLIASGIVSAWTWAATLLQSSTVAYEYGVAGPFWYAAGATVQILMFSILACKTKMNAPRAHTYLEIIYVRYGKAAHLVFMFFAFVTNILVGSQLLLGGSAVVTSLTGMNVYAAVFLIPVGVCAYVILGGLRATFLCDYSHTLILMIIILYFLFNAYATSPLIGSPSAMFDLLKEAAVKRPVAGNQDGSYMTLKSNYALIFGVIQLCSGSGTVFLDQAYWQRAIASRPTTAVKAYILGGIAWFAIPFGFSTTLGLAAVALTDNPRFPTYPNPPPSSDISAGLAAAYAAQTLLGKGGAVALLIVLFMAVTSCASAELIAVSSLLTFDVYQRYIKPAATPKNLIFISHCMICVFGLTMAVFACIWNAIGIDLGWLFLVMGLLIGGAVFPVAFAITWRGQSRAGAIAGALSGLAAGLIAWLVTAKQYFGTLTVDSTGQEYSTLAGNLAAIMTGLIVTVVVSLIKPQNFDWAITRAINAVPVTAGVKAPMPGIEGLAAADPTLTNDEEKEKEAAGSGTLTPEEEDELPTMRDEDEERAADAKLEENPNSLRGAFKLACIASFVLTFIMDFIFPMPMFFSHYVFSKGFFTAWVVVSFIWVFASTGISVILPIVETAGFFKKFAREVAADLRRK</sequence>